<proteinExistence type="predicted"/>
<dbReference type="Proteomes" id="UP000637788">
    <property type="component" value="Unassembled WGS sequence"/>
</dbReference>
<protein>
    <submittedName>
        <fullName evidence="2">Uncharacterized protein</fullName>
    </submittedName>
</protein>
<comment type="caution">
    <text evidence="2">The sequence shown here is derived from an EMBL/GenBank/DDBJ whole genome shotgun (WGS) entry which is preliminary data.</text>
</comment>
<name>A0A917REV4_9ACTN</name>
<dbReference type="EMBL" id="BMPQ01000029">
    <property type="protein sequence ID" value="GGL03064.1"/>
    <property type="molecule type" value="Genomic_DNA"/>
</dbReference>
<reference evidence="2" key="2">
    <citation type="submission" date="2020-09" db="EMBL/GenBank/DDBJ databases">
        <authorList>
            <person name="Sun Q."/>
            <person name="Ohkuma M."/>
        </authorList>
    </citation>
    <scope>NUCLEOTIDE SEQUENCE</scope>
    <source>
        <strain evidence="2">JCM 3035</strain>
    </source>
</reference>
<evidence type="ECO:0000313" key="3">
    <source>
        <dbReference type="Proteomes" id="UP000637788"/>
    </source>
</evidence>
<keyword evidence="3" id="KW-1185">Reference proteome</keyword>
<accession>A0A917REV4</accession>
<gene>
    <name evidence="2" type="ORF">GCM10010094_74800</name>
</gene>
<evidence type="ECO:0000313" key="2">
    <source>
        <dbReference type="EMBL" id="GGL03064.1"/>
    </source>
</evidence>
<reference evidence="2" key="1">
    <citation type="journal article" date="2014" name="Int. J. Syst. Evol. Microbiol.">
        <title>Complete genome sequence of Corynebacterium casei LMG S-19264T (=DSM 44701T), isolated from a smear-ripened cheese.</title>
        <authorList>
            <consortium name="US DOE Joint Genome Institute (JGI-PGF)"/>
            <person name="Walter F."/>
            <person name="Albersmeier A."/>
            <person name="Kalinowski J."/>
            <person name="Ruckert C."/>
        </authorList>
    </citation>
    <scope>NUCLEOTIDE SEQUENCE</scope>
    <source>
        <strain evidence="2">JCM 3035</strain>
    </source>
</reference>
<evidence type="ECO:0000256" key="1">
    <source>
        <dbReference type="SAM" id="MobiDB-lite"/>
    </source>
</evidence>
<dbReference type="AlphaFoldDB" id="A0A917REV4"/>
<sequence>MSESQRPNWVEMSREDFEAPPDPKPAPPGQMELFEPGPGKVKAKSKPPEECPAGTLSLLDLSGVDE</sequence>
<feature type="region of interest" description="Disordered" evidence="1">
    <location>
        <begin position="1"/>
        <end position="66"/>
    </location>
</feature>
<organism evidence="2 3">
    <name type="scientific">Streptomyces flaveus</name>
    <dbReference type="NCBI Taxonomy" id="66370"/>
    <lineage>
        <taxon>Bacteria</taxon>
        <taxon>Bacillati</taxon>
        <taxon>Actinomycetota</taxon>
        <taxon>Actinomycetes</taxon>
        <taxon>Kitasatosporales</taxon>
        <taxon>Streptomycetaceae</taxon>
        <taxon>Streptomyces</taxon>
        <taxon>Streptomyces aurantiacus group</taxon>
    </lineage>
</organism>